<proteinExistence type="predicted"/>
<evidence type="ECO:0000313" key="3">
    <source>
        <dbReference type="EMBL" id="BDV42888.1"/>
    </source>
</evidence>
<dbReference type="NCBIfam" id="NF047446">
    <property type="entry name" value="barrel_OmpL47"/>
    <property type="match status" value="3"/>
</dbReference>
<dbReference type="InterPro" id="IPR010177">
    <property type="entry name" value="Paired_CXXCH_1"/>
</dbReference>
<protein>
    <submittedName>
        <fullName evidence="3">Cytochrome c</fullName>
    </submittedName>
</protein>
<organism evidence="3 4">
    <name type="scientific">Geotalea uraniireducens</name>
    <dbReference type="NCBI Taxonomy" id="351604"/>
    <lineage>
        <taxon>Bacteria</taxon>
        <taxon>Pseudomonadati</taxon>
        <taxon>Thermodesulfobacteriota</taxon>
        <taxon>Desulfuromonadia</taxon>
        <taxon>Geobacterales</taxon>
        <taxon>Geobacteraceae</taxon>
        <taxon>Geotalea</taxon>
    </lineage>
</organism>
<dbReference type="EMBL" id="AP027151">
    <property type="protein sequence ID" value="BDV42888.1"/>
    <property type="molecule type" value="Genomic_DNA"/>
</dbReference>
<dbReference type="Pfam" id="PF09699">
    <property type="entry name" value="Paired_CXXCH_1"/>
    <property type="match status" value="1"/>
</dbReference>
<evidence type="ECO:0000259" key="2">
    <source>
        <dbReference type="Pfam" id="PF09699"/>
    </source>
</evidence>
<dbReference type="PANTHER" id="PTHR35038:SF6">
    <property type="entry name" value="SURFACE LOCALIZED DECAHEME CYTOCHROME C LIPOPROTEIN"/>
    <property type="match status" value="1"/>
</dbReference>
<evidence type="ECO:0000256" key="1">
    <source>
        <dbReference type="ARBA" id="ARBA00022729"/>
    </source>
</evidence>
<dbReference type="InterPro" id="IPR036280">
    <property type="entry name" value="Multihaem_cyt_sf"/>
</dbReference>
<dbReference type="Gene3D" id="3.30.1920.20">
    <property type="match status" value="1"/>
</dbReference>
<dbReference type="RefSeq" id="WP_282003598.1">
    <property type="nucleotide sequence ID" value="NZ_AP027151.1"/>
</dbReference>
<accession>A0ABN6VRA2</accession>
<reference evidence="3 4" key="1">
    <citation type="submission" date="2022-12" db="EMBL/GenBank/DDBJ databases">
        <title>Polyphasic characterization of Geotalea uranireducens NIT-SL11 newly isolated from a complex of sewage sludge and microbially reduced graphene oxide.</title>
        <authorList>
            <person name="Xie L."/>
            <person name="Yoshida N."/>
            <person name="Meng L."/>
        </authorList>
    </citation>
    <scope>NUCLEOTIDE SEQUENCE [LARGE SCALE GENOMIC DNA]</scope>
    <source>
        <strain evidence="3 4">NIT-SL11</strain>
    </source>
</reference>
<dbReference type="Proteomes" id="UP001317705">
    <property type="component" value="Chromosome"/>
</dbReference>
<feature type="domain" description="Doubled CXXCH motif" evidence="2">
    <location>
        <begin position="142"/>
        <end position="176"/>
    </location>
</feature>
<dbReference type="InterPro" id="IPR058094">
    <property type="entry name" value="Ig-like_OmpL47-like"/>
</dbReference>
<evidence type="ECO:0000313" key="4">
    <source>
        <dbReference type="Proteomes" id="UP001317705"/>
    </source>
</evidence>
<keyword evidence="4" id="KW-1185">Reference proteome</keyword>
<gene>
    <name evidence="3" type="ORF">GURASL_18110</name>
</gene>
<dbReference type="PANTHER" id="PTHR35038">
    <property type="entry name" value="DISSIMILATORY SULFITE REDUCTASE SIRA"/>
    <property type="match status" value="1"/>
</dbReference>
<dbReference type="Gene3D" id="1.10.780.10">
    <property type="entry name" value="Hydroxylamine Oxidoreductase, Chain A, domain 1"/>
    <property type="match status" value="1"/>
</dbReference>
<sequence>MGKELGRLLNACVLVVVTASIALAVNSPHVGMLDCTGCHYDLYNLEQTATGLDNLCVRCHNPAVMATGFGPRALANPFGSTVMGGYTSALLQTSHNWAAANRVPAAGAAAVSPSSPLYNIASTAPRYGIVTGATLAETGLINCASCHDQHGNSRTNPKLLRLTTAGDRLCFECHGARNRQSQLDGTHPVNVAYSSAVERQPQKYHAPPLNANPANPLSDLGARLAADGKLLCSTCHGVHYADSRSANYVNGFKNISSGDGNLLRTDPRGRKVAAGEPDALNICTNCHAGKANHNGAGQDIQCLDCHAAHVDFDPQDPTGAEGTNVYLIRRNLPGNASRIFFRYTGCRREYVNDEGTGVCQACHTPPPSIPDHASSDPRVCNNCHSHTNANGSFTAAMPSHDADLGADDVIVFSNDTVDHGAGFSMTENCTLCHDANLVRQHKSNCSLCHGGANPPAAPLIGQWNKGCAQASCHPAIHAAMGANHNGIYWDSSASCDLCHDGVGGFPGSGDNCSRCHEPGYTAAAVGDHQPPTTTADARTEVPYVGPTVIHLAATDAGAGVSVTFFYNEYHHRFEIGNDVYYSAPTTGAKSHTLQFYSIDHAMNVEPVKSVTFAIQAAADTTPPTTTCSAVAGKVYSGSQLFTLTATDIGWGVASTWYRLDSGSFATGTTVPVASPASGSASHTIEWYSLDKANNREATRSVTFTVAAVPAPDTIPPATIASFAPAANALVNANQTVTLVAADNAGGSGVKATFYKVDAGAFVAGTSFTIAGEGLHSFSYYSVDNAGNSEALHTANTFRIDTIPPLTICTVAAGAAYTGPQTFTLAATDGSGSGVASTLYKLDDGPWTVGSAIAVSPPAAGSAAHTVQWYAIDNAGNREAVQSASFVIVTPAIVSGTTTISFRTNASFGGWAYVTWEVHDANGTIVKDVNGNDCSWWNDDPAHPSSMWKDYVVPAGVAYTLYGAWGPMPDGPDSDTGLRTVTPGEAAPGATITWWWY</sequence>
<name>A0ABN6VRA2_9BACT</name>
<dbReference type="SUPFAM" id="SSF48695">
    <property type="entry name" value="Multiheme cytochromes"/>
    <property type="match status" value="2"/>
</dbReference>
<keyword evidence="1" id="KW-0732">Signal</keyword>
<dbReference type="InterPro" id="IPR051829">
    <property type="entry name" value="Multiheme_Cytochr_ET"/>
</dbReference>